<evidence type="ECO:0000256" key="9">
    <source>
        <dbReference type="ARBA" id="ARBA00022842"/>
    </source>
</evidence>
<evidence type="ECO:0000256" key="6">
    <source>
        <dbReference type="ARBA" id="ARBA00022741"/>
    </source>
</evidence>
<dbReference type="GO" id="GO:0005737">
    <property type="term" value="C:cytoplasm"/>
    <property type="evidence" value="ECO:0007669"/>
    <property type="project" value="TreeGrafter"/>
</dbReference>
<evidence type="ECO:0000256" key="10">
    <source>
        <dbReference type="ARBA" id="ARBA00022962"/>
    </source>
</evidence>
<dbReference type="InterPro" id="IPR029062">
    <property type="entry name" value="Class_I_gatase-like"/>
</dbReference>
<dbReference type="Pfam" id="PF02769">
    <property type="entry name" value="AIRS_C"/>
    <property type="match status" value="1"/>
</dbReference>
<proteinExistence type="inferred from homology"/>
<dbReference type="InterPro" id="IPR036676">
    <property type="entry name" value="PurM-like_C_sf"/>
</dbReference>
<dbReference type="Gene3D" id="3.90.650.10">
    <property type="entry name" value="PurM-like C-terminal domain"/>
    <property type="match status" value="2"/>
</dbReference>
<dbReference type="InterPro" id="IPR010073">
    <property type="entry name" value="PurL_large"/>
</dbReference>
<keyword evidence="7" id="KW-0658">Purine biosynthesis</keyword>
<dbReference type="Pfam" id="PF13507">
    <property type="entry name" value="GATase_5"/>
    <property type="match status" value="1"/>
</dbReference>
<keyword evidence="5" id="KW-0479">Metal-binding</keyword>
<keyword evidence="10" id="KW-0315">Glutamine amidotransferase</keyword>
<keyword evidence="8" id="KW-0067">ATP-binding</keyword>
<name>A0A2M7RHU9_9BACT</name>
<comment type="pathway">
    <text evidence="1">Purine metabolism; IMP biosynthesis via de novo pathway; 5-amino-1-(5-phospho-D-ribosyl)imidazole from N(2)-formyl-N(1)-(5-phospho-D-ribosyl)glycinamide: step 1/2.</text>
</comment>
<dbReference type="SUPFAM" id="SSF56042">
    <property type="entry name" value="PurM C-terminal domain-like"/>
    <property type="match status" value="2"/>
</dbReference>
<dbReference type="FunFam" id="3.90.650.10:FF:000024">
    <property type="entry name" value="Phosphoribosylformylglycinamidine synthase"/>
    <property type="match status" value="1"/>
</dbReference>
<dbReference type="EMBL" id="PFMD01000052">
    <property type="protein sequence ID" value="PIY96284.1"/>
    <property type="molecule type" value="Genomic_DNA"/>
</dbReference>
<dbReference type="NCBIfam" id="TIGR01735">
    <property type="entry name" value="FGAM_synt"/>
    <property type="match status" value="1"/>
</dbReference>
<dbReference type="Pfam" id="PF22689">
    <property type="entry name" value="FGAR-AT_PurM_N-like"/>
    <property type="match status" value="1"/>
</dbReference>
<dbReference type="InterPro" id="IPR041609">
    <property type="entry name" value="PurL_linker"/>
</dbReference>
<evidence type="ECO:0000313" key="16">
    <source>
        <dbReference type="EMBL" id="PIY96284.1"/>
    </source>
</evidence>
<dbReference type="GO" id="GO:0004642">
    <property type="term" value="F:phosphoribosylformylglycinamidine synthase activity"/>
    <property type="evidence" value="ECO:0007669"/>
    <property type="project" value="UniProtKB-UniRule"/>
</dbReference>
<feature type="domain" description="PurM-like C-terminal" evidence="12">
    <location>
        <begin position="413"/>
        <end position="568"/>
    </location>
</feature>
<reference evidence="16 17" key="1">
    <citation type="submission" date="2017-09" db="EMBL/GenBank/DDBJ databases">
        <title>Depth-based differentiation of microbial function through sediment-hosted aquifers and enrichment of novel symbionts in the deep terrestrial subsurface.</title>
        <authorList>
            <person name="Probst A.J."/>
            <person name="Ladd B."/>
            <person name="Jarett J.K."/>
            <person name="Geller-Mcgrath D.E."/>
            <person name="Sieber C.M."/>
            <person name="Emerson J.B."/>
            <person name="Anantharaman K."/>
            <person name="Thomas B.C."/>
            <person name="Malmstrom R."/>
            <person name="Stieglmeier M."/>
            <person name="Klingl A."/>
            <person name="Woyke T."/>
            <person name="Ryan C.M."/>
            <person name="Banfield J.F."/>
        </authorList>
    </citation>
    <scope>NUCLEOTIDE SEQUENCE [LARGE SCALE GENOMIC DNA]</scope>
    <source>
        <strain evidence="16">CG_4_10_14_0_8_um_filter_42_10</strain>
    </source>
</reference>
<comment type="caution">
    <text evidence="16">The sequence shown here is derived from an EMBL/GenBank/DDBJ whole genome shotgun (WGS) entry which is preliminary data.</text>
</comment>
<dbReference type="Pfam" id="PF18076">
    <property type="entry name" value="FGAR-AT_N"/>
    <property type="match status" value="1"/>
</dbReference>
<dbReference type="CDD" id="cd01740">
    <property type="entry name" value="GATase1_FGAR_AT"/>
    <property type="match status" value="1"/>
</dbReference>
<comment type="similarity">
    <text evidence="2">In the N-terminal section; belongs to the FGAMS family.</text>
</comment>
<dbReference type="AlphaFoldDB" id="A0A2M7RHU9"/>
<dbReference type="GO" id="GO:0005524">
    <property type="term" value="F:ATP binding"/>
    <property type="evidence" value="ECO:0007669"/>
    <property type="project" value="UniProtKB-KW"/>
</dbReference>
<evidence type="ECO:0000256" key="7">
    <source>
        <dbReference type="ARBA" id="ARBA00022755"/>
    </source>
</evidence>
<dbReference type="SUPFAM" id="SSF55326">
    <property type="entry name" value="PurM N-terminal domain-like"/>
    <property type="match status" value="2"/>
</dbReference>
<feature type="domain" description="FGAR-AT PurM N-terminal-like" evidence="15">
    <location>
        <begin position="628"/>
        <end position="782"/>
    </location>
</feature>
<dbReference type="SUPFAM" id="SSF109736">
    <property type="entry name" value="FGAM synthase PurL, linker domain"/>
    <property type="match status" value="1"/>
</dbReference>
<accession>A0A2M7RHU9</accession>
<dbReference type="Gene3D" id="3.40.50.880">
    <property type="match status" value="1"/>
</dbReference>
<evidence type="ECO:0000313" key="17">
    <source>
        <dbReference type="Proteomes" id="UP000230779"/>
    </source>
</evidence>
<evidence type="ECO:0000256" key="8">
    <source>
        <dbReference type="ARBA" id="ARBA00022840"/>
    </source>
</evidence>
<evidence type="ECO:0000259" key="14">
    <source>
        <dbReference type="Pfam" id="PF18076"/>
    </source>
</evidence>
<dbReference type="Pfam" id="PF18072">
    <property type="entry name" value="FGAR-AT_linker"/>
    <property type="match status" value="1"/>
</dbReference>
<keyword evidence="6" id="KW-0547">Nucleotide-binding</keyword>
<dbReference type="InterPro" id="IPR055181">
    <property type="entry name" value="FGAR-AT_PurM_N-like"/>
</dbReference>
<keyword evidence="4" id="KW-0436">Ligase</keyword>
<dbReference type="InterPro" id="IPR010918">
    <property type="entry name" value="PurM-like_C_dom"/>
</dbReference>
<dbReference type="GO" id="GO:0006189">
    <property type="term" value="P:'de novo' IMP biosynthetic process"/>
    <property type="evidence" value="ECO:0007669"/>
    <property type="project" value="UniProtKB-UniRule"/>
</dbReference>
<dbReference type="EC" id="6.3.5.3" evidence="3 11"/>
<dbReference type="NCBIfam" id="NF003672">
    <property type="entry name" value="PRK05297.1"/>
    <property type="match status" value="1"/>
</dbReference>
<dbReference type="PROSITE" id="PS51273">
    <property type="entry name" value="GATASE_TYPE_1"/>
    <property type="match status" value="1"/>
</dbReference>
<evidence type="ECO:0000259" key="12">
    <source>
        <dbReference type="Pfam" id="PF02769"/>
    </source>
</evidence>
<dbReference type="InterPro" id="IPR036604">
    <property type="entry name" value="PurS-like_sf"/>
</dbReference>
<evidence type="ECO:0000256" key="3">
    <source>
        <dbReference type="ARBA" id="ARBA00012747"/>
    </source>
</evidence>
<dbReference type="InterPro" id="IPR040707">
    <property type="entry name" value="FGAR-AT_N"/>
</dbReference>
<protein>
    <recommendedName>
        <fullName evidence="3 11">Phosphoribosylformylglycinamidine synthase</fullName>
        <ecNumber evidence="3 11">6.3.5.3</ecNumber>
    </recommendedName>
</protein>
<dbReference type="SUPFAM" id="SSF52317">
    <property type="entry name" value="Class I glutamine amidotransferase-like"/>
    <property type="match status" value="1"/>
</dbReference>
<dbReference type="CDD" id="cd02204">
    <property type="entry name" value="PurL_repeat2"/>
    <property type="match status" value="1"/>
</dbReference>
<feature type="domain" description="Phosphoribosylformylglycinamidine synthase linker" evidence="13">
    <location>
        <begin position="150"/>
        <end position="199"/>
    </location>
</feature>
<keyword evidence="9" id="KW-0460">Magnesium</keyword>
<dbReference type="Proteomes" id="UP000230779">
    <property type="component" value="Unassembled WGS sequence"/>
</dbReference>
<feature type="domain" description="Phosphoribosylformylglycinamidine synthase N-terminal" evidence="14">
    <location>
        <begin position="16"/>
        <end position="123"/>
    </location>
</feature>
<evidence type="ECO:0000256" key="4">
    <source>
        <dbReference type="ARBA" id="ARBA00022598"/>
    </source>
</evidence>
<organism evidence="16 17">
    <name type="scientific">Candidatus Kerfeldbacteria bacterium CG_4_10_14_0_8_um_filter_42_10</name>
    <dbReference type="NCBI Taxonomy" id="2014248"/>
    <lineage>
        <taxon>Bacteria</taxon>
        <taxon>Candidatus Kerfeldiibacteriota</taxon>
    </lineage>
</organism>
<evidence type="ECO:0000256" key="2">
    <source>
        <dbReference type="ARBA" id="ARBA00008608"/>
    </source>
</evidence>
<dbReference type="PANTHER" id="PTHR10099:SF1">
    <property type="entry name" value="PHOSPHORIBOSYLFORMYLGLYCINAMIDINE SYNTHASE"/>
    <property type="match status" value="1"/>
</dbReference>
<dbReference type="UniPathway" id="UPA00074">
    <property type="reaction ID" value="UER00128"/>
</dbReference>
<dbReference type="Gene3D" id="3.30.1330.10">
    <property type="entry name" value="PurM-like, N-terminal domain"/>
    <property type="match status" value="2"/>
</dbReference>
<dbReference type="Gene3D" id="1.10.8.750">
    <property type="entry name" value="Phosphoribosylformylglycinamidine synthase, linker domain"/>
    <property type="match status" value="1"/>
</dbReference>
<dbReference type="InterPro" id="IPR036921">
    <property type="entry name" value="PurM-like_N_sf"/>
</dbReference>
<dbReference type="GO" id="GO:0046872">
    <property type="term" value="F:metal ion binding"/>
    <property type="evidence" value="ECO:0007669"/>
    <property type="project" value="UniProtKB-KW"/>
</dbReference>
<dbReference type="PANTHER" id="PTHR10099">
    <property type="entry name" value="PHOSPHORIBOSYLFORMYLGLYCINAMIDINE SYNTHASE"/>
    <property type="match status" value="1"/>
</dbReference>
<evidence type="ECO:0000256" key="11">
    <source>
        <dbReference type="NCBIfam" id="TIGR01735"/>
    </source>
</evidence>
<gene>
    <name evidence="16" type="primary">purL</name>
    <name evidence="16" type="ORF">COY66_04580</name>
</gene>
<evidence type="ECO:0000259" key="13">
    <source>
        <dbReference type="Pfam" id="PF18072"/>
    </source>
</evidence>
<dbReference type="SUPFAM" id="SSF82697">
    <property type="entry name" value="PurS-like"/>
    <property type="match status" value="1"/>
</dbReference>
<dbReference type="SMART" id="SM01211">
    <property type="entry name" value="GATase_5"/>
    <property type="match status" value="1"/>
</dbReference>
<evidence type="ECO:0000256" key="5">
    <source>
        <dbReference type="ARBA" id="ARBA00022723"/>
    </source>
</evidence>
<evidence type="ECO:0000256" key="1">
    <source>
        <dbReference type="ARBA" id="ARBA00004920"/>
    </source>
</evidence>
<evidence type="ECO:0000259" key="15">
    <source>
        <dbReference type="Pfam" id="PF22689"/>
    </source>
</evidence>
<sequence>MEMKHLYRKAGPNQELCFNIESERPLTPDELSILRRLLSETFQPRWFGSKPHLGNTGVVKEIGPRLNIATAFSSNAVAILHACGLTCITRIEVSTRYLLEENEDESLFLAQHCDRMTEQLYPETLSSFSTGITPQVCYYIPVLEKGKEALREAAMQMGLSFDEAEEEFYYDRFARQLKRNPTNVELFKLGQVNSEHGRHGFFRGKIVIDDVEMPETLMEIIKSVLKANPDRSVIAFGDNSSGIDGYDIWTILPQYPNRSSRYERRAYHCYILFTAETHNHPTGVSPFPGAATGPGGRDRDGYSTRRGSLLIAGTAGYCTGSLRISGYEIPGEDLTLPYPENLASPLQILIEGSNGACDHHNKFGEPLIQGFMRTFDLEIQPEGERFSWIKPILFTGGVGMMNAAHGERKIPEQGMLIIEIGGPAYPIGLGGGSASSKVSGENRAELDFDSVQRADPEMGQRVYRVVRACVEMGDQNPILSIHDQGAGGPANVLTELVEPAGGKINIRKINLGDATMSVVQIWCAEYQERAGILIDPKHLEELLSICERENVPCEVLGEVSGDGKITVYDPQDNSTPVELDLAMFLTGLPQKVYTDWDNPYSLQPLTIPWDLTVEKALEMIFRLPSVGSKGFLVHKGDRSVTGLVCQQQCCGPMQLPVSDFAAVALSYLGLEGAVISIGEQPIKMMVNVDAGMRMSIMEMMTNIAGALIPHIKHIKCSVNWMWAAKLLREGARIYKAMLSLHNFMIALGIAPDGGKDSLSMAAKVGGKMVKAPGQCVISGYAPMDNITVKVTPDIKRPGASRLMLIDLSGGFNRMGGSALAQALGQIGDECPDIDPGMAKSGFLAVQRLIQEGLLLALHDRNGDGALITALAEMAMSGNGGVMVQLDEKCEAIPMLFAEEAGWVIEYDLANESRISEVLESFGIPHLFVGLTCEDLRFTIYQGVNEKLLDIDLLTLRQWWESTSDKLEEEKTQGNPETAKEQRANYSLAAPSCHLTFIPSPTSELIMQSAGKFKVAIIREEGSNGDREMAAAFYEAGFEVHDVTMRDLEKADITFLDQFRGIAFVGGFSFADALDSAKGWAGKIWFNKRLRKMFLRFYNRKDTFSLGVCNGCQLMALLGWVPWRGIAPTKQPRFIRNDSRKFESRWVTVAVNKSPSIMLGPMAGSRLGIWVAHGEGKLVCPDIRILEHVREMKLAPLSFVDDRNKPTERYPFNPNGSPFGITALCSSDGRHLALMPHPERLFKLWQWPYVPPGLEQLESSPWLSMFQNSRSWCEQN</sequence>